<accession>A0A1T4YQI2</accession>
<keyword evidence="2" id="KW-1133">Transmembrane helix</keyword>
<evidence type="ECO:0000259" key="3">
    <source>
        <dbReference type="Pfam" id="PF00535"/>
    </source>
</evidence>
<dbReference type="Gene3D" id="3.90.550.10">
    <property type="entry name" value="Spore Coat Polysaccharide Biosynthesis Protein SpsA, Chain A"/>
    <property type="match status" value="1"/>
</dbReference>
<dbReference type="CDD" id="cd02511">
    <property type="entry name" value="Beta4Glucosyltransferase"/>
    <property type="match status" value="1"/>
</dbReference>
<dbReference type="Pfam" id="PF00535">
    <property type="entry name" value="Glycos_transf_2"/>
    <property type="match status" value="1"/>
</dbReference>
<dbReference type="STRING" id="48467.SAMN02745166_03831"/>
<organism evidence="4 5">
    <name type="scientific">Prosthecobacter debontii</name>
    <dbReference type="NCBI Taxonomy" id="48467"/>
    <lineage>
        <taxon>Bacteria</taxon>
        <taxon>Pseudomonadati</taxon>
        <taxon>Verrucomicrobiota</taxon>
        <taxon>Verrucomicrobiia</taxon>
        <taxon>Verrucomicrobiales</taxon>
        <taxon>Verrucomicrobiaceae</taxon>
        <taxon>Prosthecobacter</taxon>
    </lineage>
</organism>
<proteinExistence type="inferred from homology"/>
<dbReference type="SUPFAM" id="SSF53448">
    <property type="entry name" value="Nucleotide-diphospho-sugar transferases"/>
    <property type="match status" value="1"/>
</dbReference>
<gene>
    <name evidence="4" type="ORF">SAMN02745166_03831</name>
</gene>
<sequence length="260" mass="30284">MPHPLSIAIISKNEEANLRRCLASAVDLAQEIIIVDSGSTDGTQAVAEEFGARFVSQAWLGFTDQKNLCNSLCTQPWILALDCDEELSPELRRSIESFFTDGSTEKYEAAWMARRVWFLGRWIRHGDWYPDKKVRLFRRDKGRWEGHASSQVHERLVVDGPHTTLEGDLYHYSFTSMGHYLDKHVGYTDVFAEHEQAEGRGWSLVHALFRPWWRFMRAYVLRRGFMDGFPGLWIAMSTAYFTFMRYSRAYEVKVRSNQPR</sequence>
<keyword evidence="2" id="KW-0472">Membrane</keyword>
<dbReference type="Proteomes" id="UP000190774">
    <property type="component" value="Unassembled WGS sequence"/>
</dbReference>
<protein>
    <submittedName>
        <fullName evidence="4">Glycosyltransferase involved in cell wall bisynthesis</fullName>
    </submittedName>
</protein>
<evidence type="ECO:0000313" key="5">
    <source>
        <dbReference type="Proteomes" id="UP000190774"/>
    </source>
</evidence>
<feature type="transmembrane region" description="Helical" evidence="2">
    <location>
        <begin position="224"/>
        <end position="243"/>
    </location>
</feature>
<keyword evidence="4" id="KW-0808">Transferase</keyword>
<dbReference type="OrthoDB" id="9815923at2"/>
<evidence type="ECO:0000256" key="1">
    <source>
        <dbReference type="ARBA" id="ARBA00038494"/>
    </source>
</evidence>
<evidence type="ECO:0000313" key="4">
    <source>
        <dbReference type="EMBL" id="SKB03521.1"/>
    </source>
</evidence>
<dbReference type="PANTHER" id="PTHR43630">
    <property type="entry name" value="POLY-BETA-1,6-N-ACETYL-D-GLUCOSAMINE SYNTHASE"/>
    <property type="match status" value="1"/>
</dbReference>
<dbReference type="AlphaFoldDB" id="A0A1T4YQI2"/>
<evidence type="ECO:0000256" key="2">
    <source>
        <dbReference type="SAM" id="Phobius"/>
    </source>
</evidence>
<comment type="similarity">
    <text evidence="1">Belongs to the glycosyltransferase 2 family. WaaE/KdtX subfamily.</text>
</comment>
<dbReference type="EMBL" id="FUYE01000015">
    <property type="protein sequence ID" value="SKB03521.1"/>
    <property type="molecule type" value="Genomic_DNA"/>
</dbReference>
<dbReference type="GO" id="GO:0016740">
    <property type="term" value="F:transferase activity"/>
    <property type="evidence" value="ECO:0007669"/>
    <property type="project" value="UniProtKB-KW"/>
</dbReference>
<keyword evidence="2" id="KW-0812">Transmembrane</keyword>
<dbReference type="InterPro" id="IPR001173">
    <property type="entry name" value="Glyco_trans_2-like"/>
</dbReference>
<reference evidence="5" key="1">
    <citation type="submission" date="2017-02" db="EMBL/GenBank/DDBJ databases">
        <authorList>
            <person name="Varghese N."/>
            <person name="Submissions S."/>
        </authorList>
    </citation>
    <scope>NUCLEOTIDE SEQUENCE [LARGE SCALE GENOMIC DNA]</scope>
    <source>
        <strain evidence="5">ATCC 700200</strain>
    </source>
</reference>
<name>A0A1T4YQI2_9BACT</name>
<dbReference type="PANTHER" id="PTHR43630:SF2">
    <property type="entry name" value="GLYCOSYLTRANSFERASE"/>
    <property type="match status" value="1"/>
</dbReference>
<keyword evidence="5" id="KW-1185">Reference proteome</keyword>
<feature type="domain" description="Glycosyltransferase 2-like" evidence="3">
    <location>
        <begin position="6"/>
        <end position="94"/>
    </location>
</feature>
<dbReference type="InterPro" id="IPR029044">
    <property type="entry name" value="Nucleotide-diphossugar_trans"/>
</dbReference>
<dbReference type="RefSeq" id="WP_078814996.1">
    <property type="nucleotide sequence ID" value="NZ_FUYE01000015.1"/>
</dbReference>